<organism evidence="2 3">
    <name type="scientific">Mycena chlorophos</name>
    <name type="common">Agaric fungus</name>
    <name type="synonym">Agaricus chlorophos</name>
    <dbReference type="NCBI Taxonomy" id="658473"/>
    <lineage>
        <taxon>Eukaryota</taxon>
        <taxon>Fungi</taxon>
        <taxon>Dikarya</taxon>
        <taxon>Basidiomycota</taxon>
        <taxon>Agaricomycotina</taxon>
        <taxon>Agaricomycetes</taxon>
        <taxon>Agaricomycetidae</taxon>
        <taxon>Agaricales</taxon>
        <taxon>Marasmiineae</taxon>
        <taxon>Mycenaceae</taxon>
        <taxon>Mycena</taxon>
    </lineage>
</organism>
<name>A0A8H6VZT9_MYCCL</name>
<dbReference type="SUPFAM" id="SSF55729">
    <property type="entry name" value="Acyl-CoA N-acyltransferases (Nat)"/>
    <property type="match status" value="1"/>
</dbReference>
<keyword evidence="3" id="KW-1185">Reference proteome</keyword>
<accession>A0A8H6VZT9</accession>
<sequence>MILDVPLISPSKRVLLVPPTAADDVALGELRSMPETRKYLNFWPVHYSAADAGARRVAREPDTTVVDFHIHLADGTFVGTTGYFGVDPSRGTPDSCEVGILIAPAYMRGGLATEALYTLLLYIFETKRLHRAEFQTRSDNAAMRGWLERAGATLEGVRRGVWTDPETKEFHDLCVFAILEDEWRDQVRGRLEERMHGAK</sequence>
<dbReference type="PANTHER" id="PTHR43441">
    <property type="entry name" value="RIBOSOMAL-PROTEIN-SERINE ACETYLTRANSFERASE"/>
    <property type="match status" value="1"/>
</dbReference>
<comment type="caution">
    <text evidence="2">The sequence shown here is derived from an EMBL/GenBank/DDBJ whole genome shotgun (WGS) entry which is preliminary data.</text>
</comment>
<dbReference type="InterPro" id="IPR051908">
    <property type="entry name" value="Ribosomal_N-acetyltransferase"/>
</dbReference>
<evidence type="ECO:0000313" key="3">
    <source>
        <dbReference type="Proteomes" id="UP000613580"/>
    </source>
</evidence>
<dbReference type="AlphaFoldDB" id="A0A8H6VZT9"/>
<proteinExistence type="predicted"/>
<evidence type="ECO:0000313" key="2">
    <source>
        <dbReference type="EMBL" id="KAF7294204.1"/>
    </source>
</evidence>
<dbReference type="PROSITE" id="PS51186">
    <property type="entry name" value="GNAT"/>
    <property type="match status" value="1"/>
</dbReference>
<dbReference type="InterPro" id="IPR016181">
    <property type="entry name" value="Acyl_CoA_acyltransferase"/>
</dbReference>
<dbReference type="GO" id="GO:1990189">
    <property type="term" value="F:protein N-terminal-serine acetyltransferase activity"/>
    <property type="evidence" value="ECO:0007669"/>
    <property type="project" value="TreeGrafter"/>
</dbReference>
<dbReference type="GO" id="GO:0008999">
    <property type="term" value="F:protein-N-terminal-alanine acetyltransferase activity"/>
    <property type="evidence" value="ECO:0007669"/>
    <property type="project" value="TreeGrafter"/>
</dbReference>
<reference evidence="2" key="1">
    <citation type="submission" date="2020-05" db="EMBL/GenBank/DDBJ databases">
        <title>Mycena genomes resolve the evolution of fungal bioluminescence.</title>
        <authorList>
            <person name="Tsai I.J."/>
        </authorList>
    </citation>
    <scope>NUCLEOTIDE SEQUENCE</scope>
    <source>
        <strain evidence="2">110903Hualien_Pintung</strain>
    </source>
</reference>
<evidence type="ECO:0000259" key="1">
    <source>
        <dbReference type="PROSITE" id="PS51186"/>
    </source>
</evidence>
<dbReference type="EMBL" id="JACAZE010000019">
    <property type="protein sequence ID" value="KAF7294204.1"/>
    <property type="molecule type" value="Genomic_DNA"/>
</dbReference>
<dbReference type="InterPro" id="IPR000182">
    <property type="entry name" value="GNAT_dom"/>
</dbReference>
<keyword evidence="2" id="KW-0808">Transferase</keyword>
<gene>
    <name evidence="2" type="ORF">HMN09_01148800</name>
</gene>
<dbReference type="GO" id="GO:0005737">
    <property type="term" value="C:cytoplasm"/>
    <property type="evidence" value="ECO:0007669"/>
    <property type="project" value="TreeGrafter"/>
</dbReference>
<dbReference type="PANTHER" id="PTHR43441:SF11">
    <property type="entry name" value="RIBOSOMAL-PROTEIN-SERINE ACETYLTRANSFERASE"/>
    <property type="match status" value="1"/>
</dbReference>
<protein>
    <submittedName>
        <fullName evidence="2">Ribosomal-protein-alanine acetyltransferase</fullName>
    </submittedName>
</protein>
<feature type="domain" description="N-acetyltransferase" evidence="1">
    <location>
        <begin position="14"/>
        <end position="171"/>
    </location>
</feature>
<dbReference type="Gene3D" id="3.40.630.30">
    <property type="match status" value="1"/>
</dbReference>
<dbReference type="Proteomes" id="UP000613580">
    <property type="component" value="Unassembled WGS sequence"/>
</dbReference>
<dbReference type="Pfam" id="PF13302">
    <property type="entry name" value="Acetyltransf_3"/>
    <property type="match status" value="1"/>
</dbReference>
<dbReference type="OrthoDB" id="64477at2759"/>